<dbReference type="Pfam" id="PF12532">
    <property type="entry name" value="DUF3732"/>
    <property type="match status" value="1"/>
</dbReference>
<dbReference type="Gene3D" id="3.40.50.300">
    <property type="entry name" value="P-loop containing nucleotide triphosphate hydrolases"/>
    <property type="match status" value="1"/>
</dbReference>
<dbReference type="SUPFAM" id="SSF52540">
    <property type="entry name" value="P-loop containing nucleoside triphosphate hydrolases"/>
    <property type="match status" value="1"/>
</dbReference>
<evidence type="ECO:0000256" key="1">
    <source>
        <dbReference type="SAM" id="Coils"/>
    </source>
</evidence>
<dbReference type="AlphaFoldDB" id="A0A250J9E8"/>
<dbReference type="InterPro" id="IPR027417">
    <property type="entry name" value="P-loop_NTPase"/>
</dbReference>
<name>A0A250J9E8_9BACT</name>
<evidence type="ECO:0000313" key="3">
    <source>
        <dbReference type="Proteomes" id="UP000217257"/>
    </source>
</evidence>
<accession>A0A250J9E8</accession>
<dbReference type="InterPro" id="IPR022205">
    <property type="entry name" value="DUF3732"/>
</dbReference>
<gene>
    <name evidence="2" type="ORF">CYFUS_005998</name>
</gene>
<dbReference type="RefSeq" id="WP_095988397.1">
    <property type="nucleotide sequence ID" value="NZ_CP022098.1"/>
</dbReference>
<evidence type="ECO:0008006" key="4">
    <source>
        <dbReference type="Google" id="ProtNLM"/>
    </source>
</evidence>
<sequence length="645" mass="72722">MSWRLWKIGVYSRKTGELREIEFNLFGLSVITGRSSRGKSSILDIVNYCLLSSGCPIAKGVIRDHASHVGAVFAKGDEHFVVVRPLPKEGRLTSYDVHIATGYKLDLPATPPEELRWNIEAAREQLSEFTGIEALPVLANERDADPESRTPANIRHCAFYLFQPQDVIASRNMAFAGLEDAFKKRHASDASYYFLGILTIERLRRRRELRALNSERNSLERRLREKARLRADGFEHGLRLWGEAAALGMANNSERPPTMSELMGRLGEISHYKIDSIVKATDELNLGDVQNKEAEVRRLLRQKNVELAAIDRFTREAEENAAITDKQIARLELRDLLPDPDKNNCPVCGSESVDVSSMERMLSEGLRSLASVRNPPKRISGKLEQEGQRLKEEIAELKETQVKLQAQLKVLFSDLQRSRTLLEDVGRRQQIIGRAKEVLNAMRRMETPLDERGAELSARIDELEAEVGDNAIRRLKKNVDERLSDLINQILSLGVEVEFPDASVRINFVDFVFEIQLDGQWVGLNELGSGANWLSYHVAGAVALHKLFLKLQSPVPSVLMLDQPSQAWFPAETAKLLGRAQPTGDRELTAVRSIYQLLFEESQGEKSPQIIVVDHARLNDEWFSVSVVQDWHDGDALIPDSWIGA</sequence>
<protein>
    <recommendedName>
        <fullName evidence="4">DUF3732 domain-containing protein</fullName>
    </recommendedName>
</protein>
<reference evidence="2 3" key="1">
    <citation type="submission" date="2017-06" db="EMBL/GenBank/DDBJ databases">
        <title>Sequencing and comparative analysis of myxobacterial genomes.</title>
        <authorList>
            <person name="Rupp O."/>
            <person name="Goesmann A."/>
            <person name="Sogaard-Andersen L."/>
        </authorList>
    </citation>
    <scope>NUCLEOTIDE SEQUENCE [LARGE SCALE GENOMIC DNA]</scope>
    <source>
        <strain evidence="2 3">DSM 52655</strain>
    </source>
</reference>
<organism evidence="2 3">
    <name type="scientific">Cystobacter fuscus</name>
    <dbReference type="NCBI Taxonomy" id="43"/>
    <lineage>
        <taxon>Bacteria</taxon>
        <taxon>Pseudomonadati</taxon>
        <taxon>Myxococcota</taxon>
        <taxon>Myxococcia</taxon>
        <taxon>Myxococcales</taxon>
        <taxon>Cystobacterineae</taxon>
        <taxon>Archangiaceae</taxon>
        <taxon>Cystobacter</taxon>
    </lineage>
</organism>
<dbReference type="EMBL" id="CP022098">
    <property type="protein sequence ID" value="ATB40549.1"/>
    <property type="molecule type" value="Genomic_DNA"/>
</dbReference>
<dbReference type="Proteomes" id="UP000217257">
    <property type="component" value="Chromosome"/>
</dbReference>
<feature type="coiled-coil region" evidence="1">
    <location>
        <begin position="202"/>
        <end position="229"/>
    </location>
</feature>
<feature type="coiled-coil region" evidence="1">
    <location>
        <begin position="380"/>
        <end position="407"/>
    </location>
</feature>
<keyword evidence="1" id="KW-0175">Coiled coil</keyword>
<proteinExistence type="predicted"/>
<dbReference type="KEGG" id="cfus:CYFUS_005998"/>
<evidence type="ECO:0000313" key="2">
    <source>
        <dbReference type="EMBL" id="ATB40549.1"/>
    </source>
</evidence>